<organism evidence="2 3">
    <name type="scientific">Dethiosulfovibrio salsuginis</name>
    <dbReference type="NCBI Taxonomy" id="561720"/>
    <lineage>
        <taxon>Bacteria</taxon>
        <taxon>Thermotogati</taxon>
        <taxon>Synergistota</taxon>
        <taxon>Synergistia</taxon>
        <taxon>Synergistales</taxon>
        <taxon>Dethiosulfovibrionaceae</taxon>
        <taxon>Dethiosulfovibrio</taxon>
    </lineage>
</organism>
<keyword evidence="3" id="KW-1185">Reference proteome</keyword>
<dbReference type="Gene3D" id="3.40.50.300">
    <property type="entry name" value="P-loop containing nucleotide triphosphate hydrolases"/>
    <property type="match status" value="1"/>
</dbReference>
<evidence type="ECO:0000313" key="2">
    <source>
        <dbReference type="EMBL" id="SMG46473.1"/>
    </source>
</evidence>
<dbReference type="SMART" id="SM00382">
    <property type="entry name" value="AAA"/>
    <property type="match status" value="1"/>
</dbReference>
<feature type="domain" description="AAA+ ATPase" evidence="1">
    <location>
        <begin position="20"/>
        <end position="332"/>
    </location>
</feature>
<dbReference type="GO" id="GO:0006302">
    <property type="term" value="P:double-strand break repair"/>
    <property type="evidence" value="ECO:0007669"/>
    <property type="project" value="TreeGrafter"/>
</dbReference>
<accession>A0A1X7KZ61</accession>
<dbReference type="PIRSF" id="PIRSF029347">
    <property type="entry name" value="RecF"/>
    <property type="match status" value="1"/>
</dbReference>
<reference evidence="3" key="1">
    <citation type="submission" date="2017-04" db="EMBL/GenBank/DDBJ databases">
        <authorList>
            <person name="Varghese N."/>
            <person name="Submissions S."/>
        </authorList>
    </citation>
    <scope>NUCLEOTIDE SEQUENCE [LARGE SCALE GENOMIC DNA]</scope>
    <source>
        <strain evidence="3">USBA 82</strain>
    </source>
</reference>
<dbReference type="InterPro" id="IPR027417">
    <property type="entry name" value="P-loop_NTPase"/>
</dbReference>
<dbReference type="InterPro" id="IPR003959">
    <property type="entry name" value="ATPase_AAA_core"/>
</dbReference>
<evidence type="ECO:0000259" key="1">
    <source>
        <dbReference type="SMART" id="SM00382"/>
    </source>
</evidence>
<dbReference type="Proteomes" id="UP000193355">
    <property type="component" value="Unassembled WGS sequence"/>
</dbReference>
<name>A0A1X7KZ61_9BACT</name>
<dbReference type="CDD" id="cd00267">
    <property type="entry name" value="ABC_ATPase"/>
    <property type="match status" value="1"/>
</dbReference>
<sequence>MIKSISIKKFKSLVDMELELSDFTCLIGLNGSGKSTVLQAIDFIGQMMRGKLSDWARSRRWNWKDIPSRLGQKALGRVISFKVTAEVKAGMIVWDCQFNCAEKFLRCTKESVRSGSDSGNLLMEVKDGDYRIGAAPFRRIEFDYQGSILSQLKDSSLDGQAELLELKKLIGSIKSMDLLSPPQMRERARSVEEVGPGGEGLSAFIDGMTDKERRELIDSLREVYPHLRDVETKSLRSGWKELKFKEKYEEELVTEAHHMNDGTLRLATIFALLARDDRILLFDEIENGINPEVMEGLVQRMIEAPRQVIVTTHSPMILNYLSDEVAERSVILLYKNSEGHTKSTRFFDLPEARKKLTLLGPGEVFLDSDLREPVEIQES</sequence>
<dbReference type="PANTHER" id="PTHR32182">
    <property type="entry name" value="DNA REPLICATION AND REPAIR PROTEIN RECF"/>
    <property type="match status" value="1"/>
</dbReference>
<dbReference type="GO" id="GO:0005524">
    <property type="term" value="F:ATP binding"/>
    <property type="evidence" value="ECO:0007669"/>
    <property type="project" value="InterPro"/>
</dbReference>
<evidence type="ECO:0000313" key="3">
    <source>
        <dbReference type="Proteomes" id="UP000193355"/>
    </source>
</evidence>
<dbReference type="AlphaFoldDB" id="A0A1X7KZ61"/>
<dbReference type="InterPro" id="IPR003593">
    <property type="entry name" value="AAA+_ATPase"/>
</dbReference>
<dbReference type="Pfam" id="PF13304">
    <property type="entry name" value="AAA_21"/>
    <property type="match status" value="1"/>
</dbReference>
<proteinExistence type="predicted"/>
<dbReference type="OrthoDB" id="312458at2"/>
<protein>
    <submittedName>
        <fullName evidence="2">Predicted ATPase</fullName>
    </submittedName>
</protein>
<dbReference type="EMBL" id="FXBB01000040">
    <property type="protein sequence ID" value="SMG46473.1"/>
    <property type="molecule type" value="Genomic_DNA"/>
</dbReference>
<dbReference type="InterPro" id="IPR014555">
    <property type="entry name" value="RecF-like"/>
</dbReference>
<dbReference type="InterPro" id="IPR041685">
    <property type="entry name" value="AAA_GajA/Old/RecF-like"/>
</dbReference>
<dbReference type="RefSeq" id="WP_085545462.1">
    <property type="nucleotide sequence ID" value="NZ_FXBB01000040.1"/>
</dbReference>
<dbReference type="GO" id="GO:0000731">
    <property type="term" value="P:DNA synthesis involved in DNA repair"/>
    <property type="evidence" value="ECO:0007669"/>
    <property type="project" value="TreeGrafter"/>
</dbReference>
<dbReference type="SUPFAM" id="SSF52540">
    <property type="entry name" value="P-loop containing nucleoside triphosphate hydrolases"/>
    <property type="match status" value="1"/>
</dbReference>
<dbReference type="PANTHER" id="PTHR32182:SF22">
    <property type="entry name" value="ATP-DEPENDENT ENDONUCLEASE, OLD FAMILY-RELATED"/>
    <property type="match status" value="1"/>
</dbReference>
<gene>
    <name evidence="2" type="ORF">SAMN06275492_1404</name>
</gene>
<dbReference type="Pfam" id="PF13175">
    <property type="entry name" value="AAA_15"/>
    <property type="match status" value="1"/>
</dbReference>
<dbReference type="STRING" id="561720.SAMN06275492_1404"/>
<dbReference type="GO" id="GO:0016887">
    <property type="term" value="F:ATP hydrolysis activity"/>
    <property type="evidence" value="ECO:0007669"/>
    <property type="project" value="InterPro"/>
</dbReference>